<evidence type="ECO:0000256" key="4">
    <source>
        <dbReference type="ARBA" id="ARBA00011245"/>
    </source>
</evidence>
<accession>A0ABT1W8R4</accession>
<dbReference type="GO" id="GO:0004418">
    <property type="term" value="F:hydroxymethylbilane synthase activity"/>
    <property type="evidence" value="ECO:0007669"/>
    <property type="project" value="UniProtKB-EC"/>
</dbReference>
<dbReference type="PANTHER" id="PTHR11557:SF0">
    <property type="entry name" value="PORPHOBILINOGEN DEAMINASE"/>
    <property type="match status" value="1"/>
</dbReference>
<dbReference type="EC" id="2.5.1.61" evidence="8"/>
<keyword evidence="9" id="KW-0175">Coiled coil</keyword>
<dbReference type="Gene3D" id="3.30.160.40">
    <property type="entry name" value="Porphobilinogen deaminase, C-terminal domain"/>
    <property type="match status" value="1"/>
</dbReference>
<comment type="similarity">
    <text evidence="3 8">Belongs to the HMBS family.</text>
</comment>
<dbReference type="InterPro" id="IPR022417">
    <property type="entry name" value="Porphobilin_deaminase_N"/>
</dbReference>
<comment type="caution">
    <text evidence="12">The sequence shown here is derived from an EMBL/GenBank/DDBJ whole genome shotgun (WGS) entry which is preliminary data.</text>
</comment>
<keyword evidence="13" id="KW-1185">Reference proteome</keyword>
<evidence type="ECO:0000256" key="5">
    <source>
        <dbReference type="ARBA" id="ARBA00022679"/>
    </source>
</evidence>
<feature type="domain" description="Porphobilinogen deaminase N-terminal" evidence="10">
    <location>
        <begin position="55"/>
        <end position="273"/>
    </location>
</feature>
<sequence>MPPAQPNSDPAIVTDTVQAKAPLAEPSEALLRAAQAAAARQTARAASPHRRTLPLRVGTRASPLALVQTRAFLTVLTRFCPVLRDMGAFQEHQINTTGDIVQNRLLSEIGGKGLFAKEIHEALIDGRIDFAVHSLKDLETTLPPGLVLACTLKREDARDVLVLGPDLAVIDPDDPLSSLPQGALIGSSSVRRQAQLLHARPDLRVTMLRGNVQTRLDKLSSRVCDASLLAFAGLKRLGMADRADLVLEPEVMVPSAGQGIVGVTVRESDVELRELLQAIEDYEARAVSTAERALLAELDGSCRTPIGGYARLIPLVAGAAPQLQLTGLVAREDGSFLLKRAMSGAPADAERLGRELGRSLRADSPADIFAGA</sequence>
<evidence type="ECO:0000256" key="1">
    <source>
        <dbReference type="ARBA" id="ARBA00002869"/>
    </source>
</evidence>
<feature type="coiled-coil region" evidence="9">
    <location>
        <begin position="265"/>
        <end position="292"/>
    </location>
</feature>
<dbReference type="NCBIfam" id="TIGR00212">
    <property type="entry name" value="hemC"/>
    <property type="match status" value="1"/>
</dbReference>
<comment type="cofactor">
    <cofactor evidence="8">
        <name>dipyrromethane</name>
        <dbReference type="ChEBI" id="CHEBI:60342"/>
    </cofactor>
    <text evidence="8">Binds 1 dipyrromethane group covalently.</text>
</comment>
<dbReference type="InterPro" id="IPR022418">
    <property type="entry name" value="Porphobilinogen_deaminase_C"/>
</dbReference>
<evidence type="ECO:0000259" key="10">
    <source>
        <dbReference type="Pfam" id="PF01379"/>
    </source>
</evidence>
<dbReference type="Pfam" id="PF03900">
    <property type="entry name" value="Porphobil_deamC"/>
    <property type="match status" value="1"/>
</dbReference>
<feature type="domain" description="Porphobilinogen deaminase C-terminal" evidence="11">
    <location>
        <begin position="288"/>
        <end position="361"/>
    </location>
</feature>
<dbReference type="SUPFAM" id="SSF54782">
    <property type="entry name" value="Porphobilinogen deaminase (hydroxymethylbilane synthase), C-terminal domain"/>
    <property type="match status" value="1"/>
</dbReference>
<evidence type="ECO:0000256" key="3">
    <source>
        <dbReference type="ARBA" id="ARBA00005638"/>
    </source>
</evidence>
<gene>
    <name evidence="8 12" type="primary">hemC</name>
    <name evidence="12" type="ORF">NFI95_09950</name>
</gene>
<organism evidence="12 13">
    <name type="scientific">Endosaccharibacter trunci</name>
    <dbReference type="NCBI Taxonomy" id="2812733"/>
    <lineage>
        <taxon>Bacteria</taxon>
        <taxon>Pseudomonadati</taxon>
        <taxon>Pseudomonadota</taxon>
        <taxon>Alphaproteobacteria</taxon>
        <taxon>Acetobacterales</taxon>
        <taxon>Acetobacteraceae</taxon>
        <taxon>Endosaccharibacter</taxon>
    </lineage>
</organism>
<dbReference type="InterPro" id="IPR000860">
    <property type="entry name" value="HemC"/>
</dbReference>
<dbReference type="PIRSF" id="PIRSF001438">
    <property type="entry name" value="4pyrrol_synth_OHMeBilane_synth"/>
    <property type="match status" value="1"/>
</dbReference>
<comment type="miscellaneous">
    <text evidence="8">The porphobilinogen subunits are added to the dipyrromethane group.</text>
</comment>
<proteinExistence type="inferred from homology"/>
<reference evidence="12 13" key="1">
    <citation type="submission" date="2022-06" db="EMBL/GenBank/DDBJ databases">
        <title>Endosaccharibacter gen. nov., sp. nov., endophytic bacteria isolated from sugarcane.</title>
        <authorList>
            <person name="Pitiwittayakul N."/>
            <person name="Yukphan P."/>
            <person name="Charoenyingcharoen P."/>
            <person name="Tanasupawat S."/>
        </authorList>
    </citation>
    <scope>NUCLEOTIDE SEQUENCE [LARGE SCALE GENOMIC DNA]</scope>
    <source>
        <strain evidence="12 13">KSS8</strain>
    </source>
</reference>
<dbReference type="Gene3D" id="3.40.190.10">
    <property type="entry name" value="Periplasmic binding protein-like II"/>
    <property type="match status" value="2"/>
</dbReference>
<keyword evidence="5 8" id="KW-0808">Transferase</keyword>
<feature type="modified residue" description="S-(dipyrrolylmethanemethyl)cysteine" evidence="8">
    <location>
        <position position="302"/>
    </location>
</feature>
<dbReference type="SUPFAM" id="SSF53850">
    <property type="entry name" value="Periplasmic binding protein-like II"/>
    <property type="match status" value="1"/>
</dbReference>
<comment type="subunit">
    <text evidence="4 8">Monomer.</text>
</comment>
<name>A0ABT1W8R4_9PROT</name>
<evidence type="ECO:0000256" key="7">
    <source>
        <dbReference type="ARBA" id="ARBA00048169"/>
    </source>
</evidence>
<dbReference type="PANTHER" id="PTHR11557">
    <property type="entry name" value="PORPHOBILINOGEN DEAMINASE"/>
    <property type="match status" value="1"/>
</dbReference>
<dbReference type="PRINTS" id="PR00151">
    <property type="entry name" value="PORPHBDMNASE"/>
</dbReference>
<dbReference type="EMBL" id="JAMSKV010000007">
    <property type="protein sequence ID" value="MCQ8278775.1"/>
    <property type="molecule type" value="Genomic_DNA"/>
</dbReference>
<protein>
    <recommendedName>
        <fullName evidence="8">Porphobilinogen deaminase</fullName>
        <shortName evidence="8">PBG</shortName>
        <ecNumber evidence="8">2.5.1.61</ecNumber>
    </recommendedName>
    <alternativeName>
        <fullName evidence="8">Hydroxymethylbilane synthase</fullName>
        <shortName evidence="8">HMBS</shortName>
    </alternativeName>
    <alternativeName>
        <fullName evidence="8">Pre-uroporphyrinogen synthase</fullName>
    </alternativeName>
</protein>
<comment type="function">
    <text evidence="1 8">Tetrapolymerization of the monopyrrole PBG into the hydroxymethylbilane pre-uroporphyrinogen in several discrete steps.</text>
</comment>
<dbReference type="Proteomes" id="UP001524587">
    <property type="component" value="Unassembled WGS sequence"/>
</dbReference>
<dbReference type="Pfam" id="PF01379">
    <property type="entry name" value="Porphobil_deam"/>
    <property type="match status" value="1"/>
</dbReference>
<evidence type="ECO:0000256" key="2">
    <source>
        <dbReference type="ARBA" id="ARBA00004735"/>
    </source>
</evidence>
<comment type="catalytic activity">
    <reaction evidence="7 8">
        <text>4 porphobilinogen + H2O = hydroxymethylbilane + 4 NH4(+)</text>
        <dbReference type="Rhea" id="RHEA:13185"/>
        <dbReference type="ChEBI" id="CHEBI:15377"/>
        <dbReference type="ChEBI" id="CHEBI:28938"/>
        <dbReference type="ChEBI" id="CHEBI:57845"/>
        <dbReference type="ChEBI" id="CHEBI:58126"/>
        <dbReference type="EC" id="2.5.1.61"/>
    </reaction>
</comment>
<dbReference type="RefSeq" id="WP_422864250.1">
    <property type="nucleotide sequence ID" value="NZ_JAMSKV010000007.1"/>
</dbReference>
<evidence type="ECO:0000313" key="13">
    <source>
        <dbReference type="Proteomes" id="UP001524587"/>
    </source>
</evidence>
<evidence type="ECO:0000313" key="12">
    <source>
        <dbReference type="EMBL" id="MCQ8278775.1"/>
    </source>
</evidence>
<comment type="pathway">
    <text evidence="2">Porphyrin-containing compound metabolism; protoporphyrin-IX biosynthesis; coproporphyrinogen-III from 5-aminolevulinate: step 2/4.</text>
</comment>
<evidence type="ECO:0000256" key="8">
    <source>
        <dbReference type="HAMAP-Rule" id="MF_00260"/>
    </source>
</evidence>
<dbReference type="InterPro" id="IPR022419">
    <property type="entry name" value="Porphobilin_deaminase_cofac_BS"/>
</dbReference>
<dbReference type="PROSITE" id="PS00533">
    <property type="entry name" value="PORPHOBILINOGEN_DEAM"/>
    <property type="match status" value="1"/>
</dbReference>
<dbReference type="HAMAP" id="MF_00260">
    <property type="entry name" value="Porphobil_deam"/>
    <property type="match status" value="1"/>
</dbReference>
<evidence type="ECO:0000256" key="6">
    <source>
        <dbReference type="ARBA" id="ARBA00023244"/>
    </source>
</evidence>
<evidence type="ECO:0000256" key="9">
    <source>
        <dbReference type="SAM" id="Coils"/>
    </source>
</evidence>
<dbReference type="InterPro" id="IPR036803">
    <property type="entry name" value="Porphobilinogen_deaminase_C_sf"/>
</dbReference>
<evidence type="ECO:0000259" key="11">
    <source>
        <dbReference type="Pfam" id="PF03900"/>
    </source>
</evidence>
<keyword evidence="6 8" id="KW-0627">Porphyrin biosynthesis</keyword>